<evidence type="ECO:0000256" key="5">
    <source>
        <dbReference type="ARBA" id="ARBA00035381"/>
    </source>
</evidence>
<keyword evidence="7" id="KW-1185">Reference proteome</keyword>
<proteinExistence type="inferred from homology"/>
<evidence type="ECO:0000256" key="1">
    <source>
        <dbReference type="ARBA" id="ARBA00010605"/>
    </source>
</evidence>
<dbReference type="KEGG" id="goe:100905878"/>
<comment type="similarity">
    <text evidence="1">Belongs to the bacterial ribosomal protein bL9 family.</text>
</comment>
<dbReference type="SUPFAM" id="SSF55658">
    <property type="entry name" value="L9 N-domain-like"/>
    <property type="match status" value="1"/>
</dbReference>
<dbReference type="GO" id="GO:0003735">
    <property type="term" value="F:structural constituent of ribosome"/>
    <property type="evidence" value="ECO:0007669"/>
    <property type="project" value="InterPro"/>
</dbReference>
<accession>A0AAJ6W027</accession>
<protein>
    <recommendedName>
        <fullName evidence="4">Large ribosomal subunit protein bL9m</fullName>
    </recommendedName>
    <alternativeName>
        <fullName evidence="5">39S ribosomal protein L9, mitochondrial</fullName>
    </alternativeName>
</protein>
<dbReference type="GO" id="GO:0006412">
    <property type="term" value="P:translation"/>
    <property type="evidence" value="ECO:0007669"/>
    <property type="project" value="InterPro"/>
</dbReference>
<keyword evidence="3" id="KW-0687">Ribonucleoprotein</keyword>
<organism evidence="7 8">
    <name type="scientific">Galendromus occidentalis</name>
    <name type="common">western predatory mite</name>
    <dbReference type="NCBI Taxonomy" id="34638"/>
    <lineage>
        <taxon>Eukaryota</taxon>
        <taxon>Metazoa</taxon>
        <taxon>Ecdysozoa</taxon>
        <taxon>Arthropoda</taxon>
        <taxon>Chelicerata</taxon>
        <taxon>Arachnida</taxon>
        <taxon>Acari</taxon>
        <taxon>Parasitiformes</taxon>
        <taxon>Mesostigmata</taxon>
        <taxon>Gamasina</taxon>
        <taxon>Phytoseioidea</taxon>
        <taxon>Phytoseiidae</taxon>
        <taxon>Typhlodrominae</taxon>
        <taxon>Galendromus</taxon>
    </lineage>
</organism>
<dbReference type="GeneID" id="100905878"/>
<evidence type="ECO:0000313" key="7">
    <source>
        <dbReference type="Proteomes" id="UP000694867"/>
    </source>
</evidence>
<dbReference type="InterPro" id="IPR036935">
    <property type="entry name" value="Ribosomal_bL9_N_sf"/>
</dbReference>
<evidence type="ECO:0000256" key="3">
    <source>
        <dbReference type="ARBA" id="ARBA00023274"/>
    </source>
</evidence>
<dbReference type="InterPro" id="IPR020070">
    <property type="entry name" value="Ribosomal_bL9_N"/>
</dbReference>
<feature type="domain" description="Ribosomal protein L9" evidence="6">
    <location>
        <begin position="64"/>
        <end position="108"/>
    </location>
</feature>
<evidence type="ECO:0000259" key="6">
    <source>
        <dbReference type="Pfam" id="PF01281"/>
    </source>
</evidence>
<dbReference type="GO" id="GO:0005840">
    <property type="term" value="C:ribosome"/>
    <property type="evidence" value="ECO:0007669"/>
    <property type="project" value="UniProtKB-KW"/>
</dbReference>
<dbReference type="InterPro" id="IPR009027">
    <property type="entry name" value="Ribosomal_bL9/RNase_H1_N"/>
</dbReference>
<sequence length="280" mass="32013">MFAASVLRRVASPNCYHVRTLIVLKRSHPLRQPQVGEAHKNLQTKRMRTYELVPLTEEEKPKTIKVVLKELVEGYGAVGDVIEVPRNFGRFELIVPGRASYASPEALKWAETLQERGIEVVRFTSKTSPGTIRYLRSRVYALIMSEKNPWTLEVWHVRSHLRSQGLVVPEEAIVLPDKPINHNDGVFGKDIIITIKINGKDEARCRLRFRPAEELLSPATQLQEVEQPWYIDTPTALFESQAAEINQMHDEVMAIFQKRIEAIRSEGLRSIADLNVRAIF</sequence>
<dbReference type="PANTHER" id="PTHR21368">
    <property type="entry name" value="50S RIBOSOMAL PROTEIN L9"/>
    <property type="match status" value="1"/>
</dbReference>
<dbReference type="Proteomes" id="UP000694867">
    <property type="component" value="Unplaced"/>
</dbReference>
<evidence type="ECO:0000256" key="4">
    <source>
        <dbReference type="ARBA" id="ARBA00035194"/>
    </source>
</evidence>
<dbReference type="Gene3D" id="3.40.5.10">
    <property type="entry name" value="Ribosomal protein L9, N-terminal domain"/>
    <property type="match status" value="1"/>
</dbReference>
<dbReference type="CTD" id="65005"/>
<gene>
    <name evidence="8" type="primary">LOC100905878</name>
</gene>
<evidence type="ECO:0000256" key="2">
    <source>
        <dbReference type="ARBA" id="ARBA00022980"/>
    </source>
</evidence>
<dbReference type="GO" id="GO:1990904">
    <property type="term" value="C:ribonucleoprotein complex"/>
    <property type="evidence" value="ECO:0007669"/>
    <property type="project" value="UniProtKB-KW"/>
</dbReference>
<reference evidence="8" key="1">
    <citation type="submission" date="2025-08" db="UniProtKB">
        <authorList>
            <consortium name="RefSeq"/>
        </authorList>
    </citation>
    <scope>IDENTIFICATION</scope>
</reference>
<dbReference type="Pfam" id="PF01281">
    <property type="entry name" value="Ribosomal_L9_N"/>
    <property type="match status" value="1"/>
</dbReference>
<keyword evidence="2 8" id="KW-0689">Ribosomal protein</keyword>
<dbReference type="InterPro" id="IPR000244">
    <property type="entry name" value="Ribosomal_bL9"/>
</dbReference>
<dbReference type="AlphaFoldDB" id="A0AAJ6W027"/>
<name>A0AAJ6W027_9ACAR</name>
<evidence type="ECO:0000313" key="8">
    <source>
        <dbReference type="RefSeq" id="XP_003746628.1"/>
    </source>
</evidence>
<dbReference type="RefSeq" id="XP_003746628.1">
    <property type="nucleotide sequence ID" value="XM_003746580.1"/>
</dbReference>